<gene>
    <name evidence="2" type="ORF">CFP56_011270</name>
</gene>
<name>A0AAW0MEK5_QUESU</name>
<evidence type="ECO:0000259" key="1">
    <source>
        <dbReference type="PROSITE" id="PS50030"/>
    </source>
</evidence>
<reference evidence="2" key="3">
    <citation type="submission" date="2023-07" db="EMBL/GenBank/DDBJ databases">
        <title>An improved reference 1 genome and first organelle genomes of Quercus suber.</title>
        <authorList>
            <consortium name="Genosuber Consortium"/>
            <person name="Usie A."/>
            <person name="Serra O."/>
            <person name="Barros P."/>
        </authorList>
    </citation>
    <scope>NUCLEOTIDE SEQUENCE</scope>
    <source>
        <strain evidence="2">HL8</strain>
        <tissue evidence="2">Leaves</tissue>
    </source>
</reference>
<dbReference type="Gene3D" id="1.10.8.10">
    <property type="entry name" value="DNA helicase RuvA subunit, C-terminal domain"/>
    <property type="match status" value="1"/>
</dbReference>
<organism evidence="2">
    <name type="scientific">Quercus suber</name>
    <name type="common">Cork oak</name>
    <dbReference type="NCBI Taxonomy" id="58331"/>
    <lineage>
        <taxon>Eukaryota</taxon>
        <taxon>Viridiplantae</taxon>
        <taxon>Streptophyta</taxon>
        <taxon>Embryophyta</taxon>
        <taxon>Tracheophyta</taxon>
        <taxon>Spermatophyta</taxon>
        <taxon>Magnoliopsida</taxon>
        <taxon>eudicotyledons</taxon>
        <taxon>Gunneridae</taxon>
        <taxon>Pentapetalae</taxon>
        <taxon>rosids</taxon>
        <taxon>fabids</taxon>
        <taxon>Fagales</taxon>
        <taxon>Fagaceae</taxon>
        <taxon>Quercus</taxon>
    </lineage>
</organism>
<reference evidence="2" key="1">
    <citation type="submission" date="2017-12" db="EMBL/GenBank/DDBJ databases">
        <authorList>
            <person name="Barbosa P."/>
            <person name="Usie A."/>
            <person name="Ramos A.M."/>
        </authorList>
    </citation>
    <scope>NUCLEOTIDE SEQUENCE</scope>
    <source>
        <strain evidence="2">HL8</strain>
        <tissue evidence="2">Leaves</tissue>
    </source>
</reference>
<reference evidence="2" key="2">
    <citation type="journal article" date="2018" name="Sci. Data">
        <title>The draft genome sequence of cork oak.</title>
        <authorList>
            <person name="Ramos A.M."/>
            <person name="Usie A."/>
            <person name="Barbosa P."/>
            <person name="Barros P.M."/>
            <person name="Capote T."/>
            <person name="Chaves I."/>
            <person name="Simoes F."/>
            <person name="Abreu I."/>
            <person name="Carrasquinho I."/>
            <person name="Faro C."/>
            <person name="Guimaraes J.B."/>
            <person name="Mendonca D."/>
            <person name="Nobrega F."/>
            <person name="Rodrigues L."/>
            <person name="Saibo N.J.M."/>
            <person name="Varela M.C."/>
            <person name="Egas C."/>
            <person name="Matos J."/>
            <person name="Miguel C.M."/>
            <person name="Oliveira M.M."/>
            <person name="Ricardo C.P."/>
            <person name="Goncalves S."/>
        </authorList>
    </citation>
    <scope>NUCLEOTIDE SEQUENCE [LARGE SCALE GENOMIC DNA]</scope>
    <source>
        <strain evidence="2">HL8</strain>
    </source>
</reference>
<dbReference type="EMBL" id="PKMF04000002">
    <property type="protein sequence ID" value="KAK7861461.1"/>
    <property type="molecule type" value="Genomic_DNA"/>
</dbReference>
<accession>A0AAW0MEK5</accession>
<feature type="domain" description="UBA" evidence="1">
    <location>
        <begin position="72"/>
        <end position="112"/>
    </location>
</feature>
<proteinExistence type="predicted"/>
<dbReference type="InterPro" id="IPR009060">
    <property type="entry name" value="UBA-like_sf"/>
</dbReference>
<dbReference type="Pfam" id="PF00627">
    <property type="entry name" value="UBA"/>
    <property type="match status" value="1"/>
</dbReference>
<evidence type="ECO:0000313" key="2">
    <source>
        <dbReference type="EMBL" id="KAK7861461.1"/>
    </source>
</evidence>
<dbReference type="InterPro" id="IPR015940">
    <property type="entry name" value="UBA"/>
</dbReference>
<comment type="caution">
    <text evidence="2">The sequence shown here is derived from an EMBL/GenBank/DDBJ whole genome shotgun (WGS) entry which is preliminary data.</text>
</comment>
<dbReference type="SUPFAM" id="SSF46934">
    <property type="entry name" value="UBA-like"/>
    <property type="match status" value="1"/>
</dbReference>
<dbReference type="PROSITE" id="PS50030">
    <property type="entry name" value="UBA"/>
    <property type="match status" value="1"/>
</dbReference>
<protein>
    <recommendedName>
        <fullName evidence="1">UBA domain-containing protein</fullName>
    </recommendedName>
</protein>
<dbReference type="AlphaFoldDB" id="A0AAW0MEK5"/>
<sequence>MGCIISCCDPNEQVSITCRRPRVPPAYVVQEPGLLARLGKKLRQLWQGDNGQCDIEGCDNGQCDIEQGDGDHIYERKVQILVEMGFTEDDVRGALNENACNEFLALLMLCAQNTNTK</sequence>